<reference evidence="1 2" key="1">
    <citation type="journal article" date="2018" name="IMA Fungus">
        <title>IMA Genome-F 9: Draft genome sequence of Annulohypoxylon stygium, Aspergillus mulundensis, Berkeleyomyces basicola (syn. Thielaviopsis basicola), Ceratocystis smalleyi, two Cercospora beticola strains, Coleophoma cylindrospora, Fusarium fracticaudum, Phialophora cf. hyalina, and Morchella septimelata.</title>
        <authorList>
            <person name="Wingfield B.D."/>
            <person name="Bills G.F."/>
            <person name="Dong Y."/>
            <person name="Huang W."/>
            <person name="Nel W.J."/>
            <person name="Swalarsk-Parry B.S."/>
            <person name="Vaghefi N."/>
            <person name="Wilken P.M."/>
            <person name="An Z."/>
            <person name="de Beer Z.W."/>
            <person name="De Vos L."/>
            <person name="Chen L."/>
            <person name="Duong T.A."/>
            <person name="Gao Y."/>
            <person name="Hammerbacher A."/>
            <person name="Kikkert J.R."/>
            <person name="Li Y."/>
            <person name="Li H."/>
            <person name="Li K."/>
            <person name="Li Q."/>
            <person name="Liu X."/>
            <person name="Ma X."/>
            <person name="Naidoo K."/>
            <person name="Pethybridge S.J."/>
            <person name="Sun J."/>
            <person name="Steenkamp E.T."/>
            <person name="van der Nest M.A."/>
            <person name="van Wyk S."/>
            <person name="Wingfield M.J."/>
            <person name="Xiong C."/>
            <person name="Yue Q."/>
            <person name="Zhang X."/>
        </authorList>
    </citation>
    <scope>NUCLEOTIDE SEQUENCE [LARGE SCALE GENOMIC DNA]</scope>
    <source>
        <strain evidence="1 2">BP6252</strain>
    </source>
</reference>
<protein>
    <submittedName>
        <fullName evidence="1">Uncharacterized protein</fullName>
    </submittedName>
</protein>
<dbReference type="EMBL" id="PDLM01000002">
    <property type="protein sequence ID" value="RDW85308.1"/>
    <property type="molecule type" value="Genomic_DNA"/>
</dbReference>
<dbReference type="Proteomes" id="UP000256645">
    <property type="component" value="Unassembled WGS sequence"/>
</dbReference>
<proteinExistence type="predicted"/>
<accession>A0A3D8SHS1</accession>
<dbReference type="AlphaFoldDB" id="A0A3D8SHS1"/>
<comment type="caution">
    <text evidence="1">The sequence shown here is derived from an EMBL/GenBank/DDBJ whole genome shotgun (WGS) entry which is preliminary data.</text>
</comment>
<dbReference type="OrthoDB" id="10378497at2759"/>
<name>A0A3D8SHS1_9HELO</name>
<evidence type="ECO:0000313" key="1">
    <source>
        <dbReference type="EMBL" id="RDW85308.1"/>
    </source>
</evidence>
<sequence>MAPTLKMPAGGLQRSLAVHRSTSISGMVSRDGWWHATSANLQKASYVRGTVGTVVPGGPITRVSSILFPCVHAADLDSKAFHSPQARKACFGRFLIDARRGTLGGCREEP</sequence>
<gene>
    <name evidence="1" type="ORF">BP6252_02898</name>
</gene>
<keyword evidence="2" id="KW-1185">Reference proteome</keyword>
<organism evidence="1 2">
    <name type="scientific">Coleophoma cylindrospora</name>
    <dbReference type="NCBI Taxonomy" id="1849047"/>
    <lineage>
        <taxon>Eukaryota</taxon>
        <taxon>Fungi</taxon>
        <taxon>Dikarya</taxon>
        <taxon>Ascomycota</taxon>
        <taxon>Pezizomycotina</taxon>
        <taxon>Leotiomycetes</taxon>
        <taxon>Helotiales</taxon>
        <taxon>Dermateaceae</taxon>
        <taxon>Coleophoma</taxon>
    </lineage>
</organism>
<evidence type="ECO:0000313" key="2">
    <source>
        <dbReference type="Proteomes" id="UP000256645"/>
    </source>
</evidence>